<protein>
    <recommendedName>
        <fullName evidence="18">Peptidase M12B domain-containing protein</fullName>
    </recommendedName>
</protein>
<keyword evidence="7" id="KW-0677">Repeat</keyword>
<feature type="binding site" evidence="14 16">
    <location>
        <position position="378"/>
    </location>
    <ligand>
        <name>Zn(2+)</name>
        <dbReference type="ChEBI" id="CHEBI:29105"/>
        <note>catalytic</note>
    </ligand>
</feature>
<dbReference type="InterPro" id="IPR024079">
    <property type="entry name" value="MetalloPept_cat_dom_sf"/>
</dbReference>
<evidence type="ECO:0000256" key="16">
    <source>
        <dbReference type="PROSITE-ProRule" id="PRU00276"/>
    </source>
</evidence>
<feature type="disulfide bond" evidence="15">
    <location>
        <begin position="481"/>
        <end position="512"/>
    </location>
</feature>
<dbReference type="Pfam" id="PF19030">
    <property type="entry name" value="TSP1_ADAMTS"/>
    <property type="match status" value="2"/>
</dbReference>
<keyword evidence="3" id="KW-0272">Extracellular matrix</keyword>
<keyword evidence="9 14" id="KW-0862">Zinc</keyword>
<evidence type="ECO:0000256" key="9">
    <source>
        <dbReference type="ARBA" id="ARBA00022833"/>
    </source>
</evidence>
<dbReference type="SMART" id="SM00209">
    <property type="entry name" value="TSP1"/>
    <property type="match status" value="3"/>
</dbReference>
<evidence type="ECO:0000256" key="14">
    <source>
        <dbReference type="PIRSR" id="PIRSR613273-2"/>
    </source>
</evidence>
<comment type="caution">
    <text evidence="19">The sequence shown here is derived from an EMBL/GenBank/DDBJ whole genome shotgun (WGS) entry which is preliminary data.</text>
</comment>
<dbReference type="InterPro" id="IPR045371">
    <property type="entry name" value="ADAMTS_CR_3"/>
</dbReference>
<evidence type="ECO:0000313" key="20">
    <source>
        <dbReference type="Proteomes" id="UP001233999"/>
    </source>
</evidence>
<sequence>YRPENLKFQGRYTREVSDYELLIPEKVDYRGKFISFTLPHFYKRSNSTRQKRNSKRYSEKVHYKLRFYGKDHHLEMWPNPGFISPGGVVEERGSGSATNVSKIKIRPIKRSLCHYKGKVKGHQNSRLALSTCEGLTGYVRTDHGHYFIEPVRNHNPRTDGQHLHMIYRKTHTPSEETCGTKNWKEGWRDRIRHEYGRRQGTMTNLKTDDETNLSKLFRRTATSKHNYLEILVVADKHFLDYHNNTDYETYILTIMNMASDYFHDQSTGNLIDFVVVRIIYLFKEEEEIDLIINQDAESTLRSFCKWQASVNPPAFSHPNHHDIAILLTRYDLCSDNMSRCGLLGLAYVAQACNANMSCAINEDSGLVLGVVVTHEVGHIMGCGHDNPNDTGCKSNADEFNSHVMSPYVQLATANWSTCSKKFMQEFLEYDLGDCLLDEPQDHNFKTIDMPPGAMYDATFQCRQIFNNPNAEFCDQGPEKNCESLYCKYTSSFCATNKQPPADGTRCGNNMWCYNGNCVPIGERPQAINGEWGDWMAWSECSRTCGGGVTFTERDCNNPTPQHHGRYCLGERRRYRVCNMMPCDPEDLTFREKQCSEYNKNGEHWKPFTMNQPDDVCKLYCENDKNIIKIMAQRVKDGTPCKPGTRNLCIAGKCRVVGCDWIIDSDVVEDQCGVCRGDGTQCTIVDKTFRKIGIGYVKITAIPKGSTKIIVEELKPSPNTLALAAANESTFLLNGDYTEENDEEFHIVGTVGYYFHPEEDLEQIVISGPTTEDLVLFACFFTDANPGILYRYAIRTGNESSSYLPKYHWEFLEWNECDKRCGIGTQVAKPRCIEEKGGKVSDAFCTQSMKPEPKVRICNEQPCRAFWKVGEWTKCNGCLFKSGQRMRTVQCVKESPYEDEYIITEDSNCGQNKPKRLELCNSARPCNRRVRKSSIRKSNLFSDKQFHGKAMKSYKYNKVTNHSSEETARKIKEHSESVNEHSIPIRNPNREKMSKHKYIKKKAMHRLRSESKFHDNNNGIIANKQKCSQRKMVLNKKQNPSQSNQICPNKEESYNDGSCEVHLHGPKPGAIIKDVAPQKQFDIVEIPILENKNDIVLSDEASEELGDKLSEVLDTKEKKEFTGEEATKHLHGLDKKEPKKEKESNFVINEI</sequence>
<keyword evidence="20" id="KW-1185">Reference proteome</keyword>
<dbReference type="InterPro" id="IPR036383">
    <property type="entry name" value="TSP1_rpt_sf"/>
</dbReference>
<evidence type="ECO:0000256" key="11">
    <source>
        <dbReference type="ARBA" id="ARBA00023157"/>
    </source>
</evidence>
<dbReference type="PRINTS" id="PR01857">
    <property type="entry name" value="ADAMTSFAMILY"/>
</dbReference>
<feature type="disulfide bond" evidence="15">
    <location>
        <begin position="333"/>
        <end position="340"/>
    </location>
</feature>
<evidence type="ECO:0000256" key="8">
    <source>
        <dbReference type="ARBA" id="ARBA00022801"/>
    </source>
</evidence>
<dbReference type="Gene3D" id="3.40.1620.60">
    <property type="match status" value="1"/>
</dbReference>
<feature type="domain" description="Peptidase M12B" evidence="18">
    <location>
        <begin position="226"/>
        <end position="439"/>
    </location>
</feature>
<evidence type="ECO:0000256" key="7">
    <source>
        <dbReference type="ARBA" id="ARBA00022737"/>
    </source>
</evidence>
<dbReference type="InterPro" id="IPR050439">
    <property type="entry name" value="ADAMTS_ADAMTS-like"/>
</dbReference>
<dbReference type="SUPFAM" id="SSF82895">
    <property type="entry name" value="TSP-1 type 1 repeat"/>
    <property type="match status" value="2"/>
</dbReference>
<dbReference type="GO" id="GO:0046872">
    <property type="term" value="F:metal ion binding"/>
    <property type="evidence" value="ECO:0007669"/>
    <property type="project" value="UniProtKB-KW"/>
</dbReference>
<dbReference type="Pfam" id="PF01421">
    <property type="entry name" value="Reprolysin"/>
    <property type="match status" value="1"/>
</dbReference>
<feature type="active site" evidence="13 16">
    <location>
        <position position="375"/>
    </location>
</feature>
<keyword evidence="10" id="KW-0482">Metalloprotease</keyword>
<dbReference type="Proteomes" id="UP001233999">
    <property type="component" value="Unassembled WGS sequence"/>
</dbReference>
<dbReference type="InterPro" id="IPR000884">
    <property type="entry name" value="TSP1_rpt"/>
</dbReference>
<feature type="non-terminal residue" evidence="19">
    <location>
        <position position="1"/>
    </location>
</feature>
<accession>A0AAD8ECU8</accession>
<gene>
    <name evidence="19" type="ORF">L9F63_003040</name>
</gene>
<feature type="disulfide bond" evidence="15">
    <location>
        <begin position="473"/>
        <end position="493"/>
    </location>
</feature>
<feature type="binding site" evidence="14">
    <location>
        <position position="437"/>
    </location>
    <ligand>
        <name>Ca(2+)</name>
        <dbReference type="ChEBI" id="CHEBI:29108"/>
        <label>1</label>
    </ligand>
</feature>
<dbReference type="EMBL" id="JASPKZ010007295">
    <property type="protein sequence ID" value="KAJ9585149.1"/>
    <property type="molecule type" value="Genomic_DNA"/>
</dbReference>
<dbReference type="Gene3D" id="2.20.100.10">
    <property type="entry name" value="Thrombospondin type-1 (TSP1) repeat"/>
    <property type="match status" value="2"/>
</dbReference>
<feature type="disulfide bond" evidence="15">
    <location>
        <begin position="540"/>
        <end position="577"/>
    </location>
</feature>
<feature type="disulfide bond" evidence="15">
    <location>
        <begin position="555"/>
        <end position="567"/>
    </location>
</feature>
<evidence type="ECO:0000256" key="15">
    <source>
        <dbReference type="PIRSR" id="PIRSR613273-3"/>
    </source>
</evidence>
<dbReference type="InterPro" id="IPR010294">
    <property type="entry name" value="ADAMTS_spacer1"/>
</dbReference>
<keyword evidence="4" id="KW-0645">Protease</keyword>
<dbReference type="InterPro" id="IPR002870">
    <property type="entry name" value="Peptidase_M12B_N"/>
</dbReference>
<feature type="binding site" evidence="14 16">
    <location>
        <position position="384"/>
    </location>
    <ligand>
        <name>Zn(2+)</name>
        <dbReference type="ChEBI" id="CHEBI:29105"/>
        <note>catalytic</note>
    </ligand>
</feature>
<keyword evidence="11 15" id="KW-1015">Disulfide bond</keyword>
<feature type="region of interest" description="Disordered" evidence="17">
    <location>
        <begin position="1115"/>
        <end position="1150"/>
    </location>
</feature>
<dbReference type="GO" id="GO:0004222">
    <property type="term" value="F:metalloendopeptidase activity"/>
    <property type="evidence" value="ECO:0007669"/>
    <property type="project" value="InterPro"/>
</dbReference>
<keyword evidence="6" id="KW-0732">Signal</keyword>
<comment type="caution">
    <text evidence="16">Lacks conserved residue(s) required for the propagation of feature annotation.</text>
</comment>
<evidence type="ECO:0000256" key="1">
    <source>
        <dbReference type="ARBA" id="ARBA00004498"/>
    </source>
</evidence>
<feature type="disulfide bond" evidence="15">
    <location>
        <begin position="506"/>
        <end position="517"/>
    </location>
</feature>
<keyword evidence="14" id="KW-0106">Calcium</keyword>
<feature type="binding site" evidence="14">
    <location>
        <position position="437"/>
    </location>
    <ligand>
        <name>Ca(2+)</name>
        <dbReference type="ChEBI" id="CHEBI:29108"/>
        <label>2</label>
    </ligand>
</feature>
<dbReference type="AlphaFoldDB" id="A0AAD8ECU8"/>
<evidence type="ECO:0000259" key="18">
    <source>
        <dbReference type="PROSITE" id="PS50215"/>
    </source>
</evidence>
<dbReference type="GO" id="GO:0030198">
    <property type="term" value="P:extracellular matrix organization"/>
    <property type="evidence" value="ECO:0007669"/>
    <property type="project" value="InterPro"/>
</dbReference>
<dbReference type="Pfam" id="PF01562">
    <property type="entry name" value="Pep_M12B_propep"/>
    <property type="match status" value="1"/>
</dbReference>
<dbReference type="Pfam" id="PF05986">
    <property type="entry name" value="ADAMTS_spacer1"/>
    <property type="match status" value="1"/>
</dbReference>
<comment type="subcellular location">
    <subcellularLocation>
        <location evidence="1">Secreted</location>
        <location evidence="1">Extracellular space</location>
        <location evidence="1">Extracellular matrix</location>
    </subcellularLocation>
</comment>
<feature type="binding site" evidence="14 16">
    <location>
        <position position="374"/>
    </location>
    <ligand>
        <name>Zn(2+)</name>
        <dbReference type="ChEBI" id="CHEBI:29105"/>
        <note>catalytic</note>
    </ligand>
</feature>
<comment type="cofactor">
    <cofactor evidence="14">
        <name>Zn(2+)</name>
        <dbReference type="ChEBI" id="CHEBI:29105"/>
    </cofactor>
    <text evidence="14">Binds 1 zinc ion per subunit.</text>
</comment>
<proteinExistence type="predicted"/>
<evidence type="ECO:0000256" key="6">
    <source>
        <dbReference type="ARBA" id="ARBA00022729"/>
    </source>
</evidence>
<keyword evidence="8" id="KW-0378">Hydrolase</keyword>
<feature type="disulfide bond" evidence="15">
    <location>
        <begin position="544"/>
        <end position="582"/>
    </location>
</feature>
<dbReference type="Pfam" id="PF17771">
    <property type="entry name" value="ADAMTS_CR_2"/>
    <property type="match status" value="1"/>
</dbReference>
<evidence type="ECO:0000256" key="4">
    <source>
        <dbReference type="ARBA" id="ARBA00022670"/>
    </source>
</evidence>
<evidence type="ECO:0000256" key="5">
    <source>
        <dbReference type="ARBA" id="ARBA00022723"/>
    </source>
</evidence>
<organism evidence="19 20">
    <name type="scientific">Diploptera punctata</name>
    <name type="common">Pacific beetle cockroach</name>
    <dbReference type="NCBI Taxonomy" id="6984"/>
    <lineage>
        <taxon>Eukaryota</taxon>
        <taxon>Metazoa</taxon>
        <taxon>Ecdysozoa</taxon>
        <taxon>Arthropoda</taxon>
        <taxon>Hexapoda</taxon>
        <taxon>Insecta</taxon>
        <taxon>Pterygota</taxon>
        <taxon>Neoptera</taxon>
        <taxon>Polyneoptera</taxon>
        <taxon>Dictyoptera</taxon>
        <taxon>Blattodea</taxon>
        <taxon>Blaberoidea</taxon>
        <taxon>Blaberidae</taxon>
        <taxon>Diplopterinae</taxon>
        <taxon>Diploptera</taxon>
    </lineage>
</organism>
<keyword evidence="12" id="KW-0325">Glycoprotein</keyword>
<evidence type="ECO:0000256" key="12">
    <source>
        <dbReference type="ARBA" id="ARBA00023180"/>
    </source>
</evidence>
<feature type="binding site" evidence="14">
    <location>
        <position position="229"/>
    </location>
    <ligand>
        <name>Ca(2+)</name>
        <dbReference type="ChEBI" id="CHEBI:29108"/>
        <label>2</label>
    </ligand>
</feature>
<evidence type="ECO:0000256" key="3">
    <source>
        <dbReference type="ARBA" id="ARBA00022530"/>
    </source>
</evidence>
<dbReference type="Gene3D" id="2.60.120.830">
    <property type="match status" value="1"/>
</dbReference>
<feature type="binding site" evidence="14">
    <location>
        <position position="229"/>
    </location>
    <ligand>
        <name>Ca(2+)</name>
        <dbReference type="ChEBI" id="CHEBI:29108"/>
        <label>1</label>
    </ligand>
</feature>
<dbReference type="PROSITE" id="PS50092">
    <property type="entry name" value="TSP1"/>
    <property type="match status" value="2"/>
</dbReference>
<dbReference type="FunFam" id="2.20.100.10:FF:000006">
    <property type="entry name" value="A disintegrin and metalloproteinase with thrombospondin motifs 1"/>
    <property type="match status" value="1"/>
</dbReference>
<evidence type="ECO:0000256" key="13">
    <source>
        <dbReference type="PIRSR" id="PIRSR613273-1"/>
    </source>
</evidence>
<feature type="disulfide bond" evidence="15">
    <location>
        <begin position="352"/>
        <end position="434"/>
    </location>
</feature>
<dbReference type="PANTHER" id="PTHR13723:SF200">
    <property type="entry name" value="ADAM METALLOPEPTIDASE WITH THROMBOSPONDIN TYPE 1 MOTIF B, ISOFORM B"/>
    <property type="match status" value="1"/>
</dbReference>
<reference evidence="19" key="1">
    <citation type="journal article" date="2023" name="IScience">
        <title>Live-bearing cockroach genome reveals convergent evolutionary mechanisms linked to viviparity in insects and beyond.</title>
        <authorList>
            <person name="Fouks B."/>
            <person name="Harrison M.C."/>
            <person name="Mikhailova A.A."/>
            <person name="Marchal E."/>
            <person name="English S."/>
            <person name="Carruthers M."/>
            <person name="Jennings E.C."/>
            <person name="Chiamaka E.L."/>
            <person name="Frigard R.A."/>
            <person name="Pippel M."/>
            <person name="Attardo G.M."/>
            <person name="Benoit J.B."/>
            <person name="Bornberg-Bauer E."/>
            <person name="Tobe S.S."/>
        </authorList>
    </citation>
    <scope>NUCLEOTIDE SEQUENCE</scope>
    <source>
        <strain evidence="19">Stay&amp;Tobe</strain>
    </source>
</reference>
<feature type="disulfide bond" evidence="15">
    <location>
        <begin position="392"/>
        <end position="418"/>
    </location>
</feature>
<evidence type="ECO:0000313" key="19">
    <source>
        <dbReference type="EMBL" id="KAJ9585149.1"/>
    </source>
</evidence>
<dbReference type="PROSITE" id="PS50215">
    <property type="entry name" value="ADAM_MEPRO"/>
    <property type="match status" value="1"/>
</dbReference>
<dbReference type="Gene3D" id="3.40.390.10">
    <property type="entry name" value="Collagenase (Catalytic Domain)"/>
    <property type="match status" value="1"/>
</dbReference>
<reference evidence="19" key="2">
    <citation type="submission" date="2023-05" db="EMBL/GenBank/DDBJ databases">
        <authorList>
            <person name="Fouks B."/>
        </authorList>
    </citation>
    <scope>NUCLEOTIDE SEQUENCE</scope>
    <source>
        <strain evidence="19">Stay&amp;Tobe</strain>
        <tissue evidence="19">Testes</tissue>
    </source>
</reference>
<feature type="disulfide bond" evidence="15">
    <location>
        <begin position="304"/>
        <end position="358"/>
    </location>
</feature>
<evidence type="ECO:0000256" key="17">
    <source>
        <dbReference type="SAM" id="MobiDB-lite"/>
    </source>
</evidence>
<evidence type="ECO:0000256" key="2">
    <source>
        <dbReference type="ARBA" id="ARBA00022525"/>
    </source>
</evidence>
<keyword evidence="5 14" id="KW-0479">Metal-binding</keyword>
<dbReference type="Pfam" id="PF19236">
    <property type="entry name" value="ADAMTS_CR_3"/>
    <property type="match status" value="1"/>
</dbReference>
<feature type="binding site" evidence="14">
    <location>
        <position position="434"/>
    </location>
    <ligand>
        <name>Ca(2+)</name>
        <dbReference type="ChEBI" id="CHEBI:29108"/>
        <label>1</label>
    </ligand>
</feature>
<dbReference type="InterPro" id="IPR041645">
    <property type="entry name" value="ADAMTS_CR_2"/>
</dbReference>
<feature type="binding site" description="in inhibited form" evidence="14">
    <location>
        <position position="178"/>
    </location>
    <ligand>
        <name>Zn(2+)</name>
        <dbReference type="ChEBI" id="CHEBI:29105"/>
        <note>catalytic</note>
    </ligand>
</feature>
<dbReference type="GO" id="GO:0006508">
    <property type="term" value="P:proteolysis"/>
    <property type="evidence" value="ECO:0007669"/>
    <property type="project" value="UniProtKB-KW"/>
</dbReference>
<feature type="compositionally biased region" description="Basic and acidic residues" evidence="17">
    <location>
        <begin position="1115"/>
        <end position="1143"/>
    </location>
</feature>
<name>A0AAD8ECU8_DIPPU</name>
<feature type="disulfide bond" evidence="15">
    <location>
        <begin position="461"/>
        <end position="486"/>
    </location>
</feature>
<dbReference type="CDD" id="cd04273">
    <property type="entry name" value="ZnMc_ADAMTS_like"/>
    <property type="match status" value="1"/>
</dbReference>
<dbReference type="SUPFAM" id="SSF55486">
    <property type="entry name" value="Metalloproteases ('zincins'), catalytic domain"/>
    <property type="match status" value="1"/>
</dbReference>
<dbReference type="InterPro" id="IPR001590">
    <property type="entry name" value="Peptidase_M12B"/>
</dbReference>
<dbReference type="InterPro" id="IPR013273">
    <property type="entry name" value="ADAMTS/ADAMTS-like"/>
</dbReference>
<dbReference type="PANTHER" id="PTHR13723">
    <property type="entry name" value="ADAMTS A DISINTEGRIN AND METALLOPROTEASE WITH THROMBOSPONDIN MOTIFS PROTEASE"/>
    <property type="match status" value="1"/>
</dbReference>
<evidence type="ECO:0000256" key="10">
    <source>
        <dbReference type="ARBA" id="ARBA00023049"/>
    </source>
</evidence>
<feature type="binding site" evidence="14">
    <location>
        <position position="322"/>
    </location>
    <ligand>
        <name>Ca(2+)</name>
        <dbReference type="ChEBI" id="CHEBI:29108"/>
        <label>1</label>
    </ligand>
</feature>
<keyword evidence="2" id="KW-0964">Secreted</keyword>
<dbReference type="Pfam" id="PF00090">
    <property type="entry name" value="TSP_1"/>
    <property type="match status" value="1"/>
</dbReference>
<dbReference type="GO" id="GO:0031012">
    <property type="term" value="C:extracellular matrix"/>
    <property type="evidence" value="ECO:0007669"/>
    <property type="project" value="TreeGrafter"/>
</dbReference>